<dbReference type="EMBL" id="JX025007">
    <property type="protein sequence ID" value="AFN89710.1"/>
    <property type="molecule type" value="mRNA"/>
</dbReference>
<accession>S4SG66</accession>
<sequence>MCLLTVAMFVLLFAPQTAAFMPYRSSLLDLIPSFEDPFKILEEGPLTIPKSTETLALARCDWKETPKDHVITLDVPGLGKGDVKIEVEDRVLKISGERKVDREEERDSWHRAERAVGRFWRQFRMPGNANLEGVKARLENGVLIITVPKVAEEKKRDAKVIGIEEGGAGEDVKASKSTCPGGRSKFDSSFY</sequence>
<evidence type="ECO:0000313" key="7">
    <source>
        <dbReference type="EMBL" id="AFN89710.1"/>
    </source>
</evidence>
<keyword evidence="1 7" id="KW-0346">Stress response</keyword>
<dbReference type="AlphaFoldDB" id="S4SG66"/>
<dbReference type="SMR" id="S4SG66"/>
<comment type="similarity">
    <text evidence="2 3">Belongs to the small heat shock protein (HSP20) family.</text>
</comment>
<evidence type="ECO:0000256" key="3">
    <source>
        <dbReference type="RuleBase" id="RU003616"/>
    </source>
</evidence>
<evidence type="ECO:0000259" key="6">
    <source>
        <dbReference type="PROSITE" id="PS01031"/>
    </source>
</evidence>
<evidence type="ECO:0000256" key="1">
    <source>
        <dbReference type="ARBA" id="ARBA00023016"/>
    </source>
</evidence>
<feature type="domain" description="SHSP" evidence="6">
    <location>
        <begin position="51"/>
        <end position="166"/>
    </location>
</feature>
<dbReference type="PROSITE" id="PS01031">
    <property type="entry name" value="SHSP"/>
    <property type="match status" value="1"/>
</dbReference>
<dbReference type="InterPro" id="IPR008978">
    <property type="entry name" value="HSP20-like_chaperone"/>
</dbReference>
<dbReference type="Pfam" id="PF00011">
    <property type="entry name" value="HSP20"/>
    <property type="match status" value="1"/>
</dbReference>
<gene>
    <name evidence="7" type="primary">hsp 21.4</name>
</gene>
<evidence type="ECO:0000256" key="2">
    <source>
        <dbReference type="PROSITE-ProRule" id="PRU00285"/>
    </source>
</evidence>
<dbReference type="CDD" id="cd06472">
    <property type="entry name" value="ACD_ScHsp26_like"/>
    <property type="match status" value="1"/>
</dbReference>
<evidence type="ECO:0000256" key="4">
    <source>
        <dbReference type="SAM" id="MobiDB-lite"/>
    </source>
</evidence>
<dbReference type="SUPFAM" id="SSF49764">
    <property type="entry name" value="HSP20-like chaperones"/>
    <property type="match status" value="1"/>
</dbReference>
<organism evidence="7">
    <name type="scientific">Primula forrestii</name>
    <dbReference type="NCBI Taxonomy" id="175068"/>
    <lineage>
        <taxon>Eukaryota</taxon>
        <taxon>Viridiplantae</taxon>
        <taxon>Streptophyta</taxon>
        <taxon>Embryophyta</taxon>
        <taxon>Tracheophyta</taxon>
        <taxon>Spermatophyta</taxon>
        <taxon>Magnoliopsida</taxon>
        <taxon>eudicotyledons</taxon>
        <taxon>Gunneridae</taxon>
        <taxon>Pentapetalae</taxon>
        <taxon>asterids</taxon>
        <taxon>Ericales</taxon>
        <taxon>Primulaceae</taxon>
        <taxon>Primula</taxon>
    </lineage>
</organism>
<protein>
    <submittedName>
        <fullName evidence="7">Heat shock protein 21.4</fullName>
    </submittedName>
</protein>
<dbReference type="PANTHER" id="PTHR11527">
    <property type="entry name" value="HEAT-SHOCK PROTEIN 20 FAMILY MEMBER"/>
    <property type="match status" value="1"/>
</dbReference>
<name>S4SG66_9ERIC</name>
<reference evidence="7" key="1">
    <citation type="journal article" date="2013" name="Acta Physiol. Plant.">
        <title>Cloning and characterisation of a Primula heat shock protein gene, PfHSP17.1, which confers heat, salt and drought tolerance in transgenic Arabidopsis thaliana.</title>
        <authorList>
            <person name="Zhang L."/>
            <person name="Gao Y."/>
            <person name="Pan H."/>
            <person name="Hu W."/>
            <person name="Zhang Q."/>
        </authorList>
    </citation>
    <scope>NUCLEOTIDE SEQUENCE</scope>
</reference>
<keyword evidence="5" id="KW-0732">Signal</keyword>
<feature type="signal peptide" evidence="5">
    <location>
        <begin position="1"/>
        <end position="19"/>
    </location>
</feature>
<dbReference type="Gene3D" id="2.60.40.790">
    <property type="match status" value="1"/>
</dbReference>
<feature type="chain" id="PRO_5004532809" evidence="5">
    <location>
        <begin position="20"/>
        <end position="191"/>
    </location>
</feature>
<evidence type="ECO:0000256" key="5">
    <source>
        <dbReference type="SAM" id="SignalP"/>
    </source>
</evidence>
<proteinExistence type="evidence at transcript level"/>
<dbReference type="InterPro" id="IPR002068">
    <property type="entry name" value="A-crystallin/Hsp20_dom"/>
</dbReference>
<feature type="region of interest" description="Disordered" evidence="4">
    <location>
        <begin position="166"/>
        <end position="191"/>
    </location>
</feature>
<dbReference type="InterPro" id="IPR031107">
    <property type="entry name" value="Small_HSP"/>
</dbReference>